<dbReference type="Gene3D" id="3.50.50.60">
    <property type="entry name" value="FAD/NAD(P)-binding domain"/>
    <property type="match status" value="1"/>
</dbReference>
<keyword evidence="3" id="KW-0560">Oxidoreductase</keyword>
<dbReference type="Gene3D" id="1.20.1440.240">
    <property type="match status" value="1"/>
</dbReference>
<dbReference type="InterPro" id="IPR036188">
    <property type="entry name" value="FAD/NAD-bd_sf"/>
</dbReference>
<dbReference type="Pfam" id="PF01593">
    <property type="entry name" value="Amino_oxidase"/>
    <property type="match status" value="1"/>
</dbReference>
<sequence>MSDENPADEPACSRRGNIGTRTVEPGSADGARKKVTILGAGIAGLVAAYELERLGHDVEVLEADARPGGRIHTRRFGTGPDAPYAELGAMRVPEEHHHTWHYIREMGLAGAVRTFETLLSHDETYLTTRSGHLRRRDAAPVLVDEFTQQLTHSQYSSNTVLFGAWLAALSDAIAPTEFRANLDDSLHHELLDLVEETDLTPHLVGSARDQIDLHGYFAENPHLRTSSSGRLARFLHDVINETSPELIRLAGGMDQLVHRLVERIRGRITYGQQVVGIGQRGDHTELHVRDGDTTSTRRCGYVLCTIPFSVLRRIPLTGFSAAKQDLIRQMRYWSATKVAVHCSAPLWERDGIVGGASSGGGRIRQMFYPARDETGRDGAILMASYTMGNDADVLGEMTPERRHAVVLEEAGRIHPELHAPGTVRDVVSSAWGEHPFTLGAGVTRWGKDSAECERERELAQLPEGRTFFAGEHCSSTPAWVDGAIESAVQAVAAIDAHAGHPAPTAATRSGVAR</sequence>
<protein>
    <submittedName>
        <fullName evidence="3">Monoamine oxidase</fullName>
        <ecNumber evidence="3">1.4.3.4</ecNumber>
    </submittedName>
</protein>
<evidence type="ECO:0000313" key="3">
    <source>
        <dbReference type="EMBL" id="NYH77282.1"/>
    </source>
</evidence>
<dbReference type="SUPFAM" id="SSF54373">
    <property type="entry name" value="FAD-linked reductases, C-terminal domain"/>
    <property type="match status" value="1"/>
</dbReference>
<dbReference type="RefSeq" id="WP_179533846.1">
    <property type="nucleotide sequence ID" value="NZ_JACBYW010000001.1"/>
</dbReference>
<keyword evidence="4" id="KW-1185">Reference proteome</keyword>
<organism evidence="3 4">
    <name type="scientific">Actinopolyspora biskrensis</name>
    <dbReference type="NCBI Taxonomy" id="1470178"/>
    <lineage>
        <taxon>Bacteria</taxon>
        <taxon>Bacillati</taxon>
        <taxon>Actinomycetota</taxon>
        <taxon>Actinomycetes</taxon>
        <taxon>Actinopolysporales</taxon>
        <taxon>Actinopolysporaceae</taxon>
        <taxon>Actinopolyspora</taxon>
    </lineage>
</organism>
<dbReference type="InterPro" id="IPR050281">
    <property type="entry name" value="Flavin_monoamine_oxidase"/>
</dbReference>
<evidence type="ECO:0000256" key="1">
    <source>
        <dbReference type="SAM" id="MobiDB-lite"/>
    </source>
</evidence>
<feature type="region of interest" description="Disordered" evidence="1">
    <location>
        <begin position="1"/>
        <end position="28"/>
    </location>
</feature>
<gene>
    <name evidence="3" type="ORF">FHR84_000596</name>
</gene>
<evidence type="ECO:0000313" key="4">
    <source>
        <dbReference type="Proteomes" id="UP000548304"/>
    </source>
</evidence>
<dbReference type="Gene3D" id="3.90.660.10">
    <property type="match status" value="1"/>
</dbReference>
<dbReference type="InterPro" id="IPR002937">
    <property type="entry name" value="Amino_oxidase"/>
</dbReference>
<dbReference type="EMBL" id="JACBYW010000001">
    <property type="protein sequence ID" value="NYH77282.1"/>
    <property type="molecule type" value="Genomic_DNA"/>
</dbReference>
<reference evidence="3 4" key="1">
    <citation type="submission" date="2020-07" db="EMBL/GenBank/DDBJ databases">
        <title>Genomic Encyclopedia of Type Strains, Phase III (KMG-III): the genomes of soil and plant-associated and newly described type strains.</title>
        <authorList>
            <person name="Whitman W."/>
        </authorList>
    </citation>
    <scope>NUCLEOTIDE SEQUENCE [LARGE SCALE GENOMIC DNA]</scope>
    <source>
        <strain evidence="3 4">CECT 8576</strain>
    </source>
</reference>
<dbReference type="PANTHER" id="PTHR10742:SF410">
    <property type="entry name" value="LYSINE-SPECIFIC HISTONE DEMETHYLASE 2"/>
    <property type="match status" value="1"/>
</dbReference>
<dbReference type="AlphaFoldDB" id="A0A852YU70"/>
<dbReference type="EC" id="1.4.3.4" evidence="3"/>
<dbReference type="SUPFAM" id="SSF51905">
    <property type="entry name" value="FAD/NAD(P)-binding domain"/>
    <property type="match status" value="1"/>
</dbReference>
<dbReference type="GO" id="GO:0097621">
    <property type="term" value="F:monoamine oxidase activity"/>
    <property type="evidence" value="ECO:0007669"/>
    <property type="project" value="UniProtKB-EC"/>
</dbReference>
<evidence type="ECO:0000259" key="2">
    <source>
        <dbReference type="Pfam" id="PF01593"/>
    </source>
</evidence>
<dbReference type="PANTHER" id="PTHR10742">
    <property type="entry name" value="FLAVIN MONOAMINE OXIDASE"/>
    <property type="match status" value="1"/>
</dbReference>
<proteinExistence type="predicted"/>
<name>A0A852YU70_9ACTN</name>
<accession>A0A852YU70</accession>
<comment type="caution">
    <text evidence="3">The sequence shown here is derived from an EMBL/GenBank/DDBJ whole genome shotgun (WGS) entry which is preliminary data.</text>
</comment>
<dbReference type="Proteomes" id="UP000548304">
    <property type="component" value="Unassembled WGS sequence"/>
</dbReference>
<feature type="domain" description="Amine oxidase" evidence="2">
    <location>
        <begin position="42"/>
        <end position="494"/>
    </location>
</feature>